<keyword evidence="1" id="KW-0732">Signal</keyword>
<evidence type="ECO:0008006" key="4">
    <source>
        <dbReference type="Google" id="ProtNLM"/>
    </source>
</evidence>
<sequence>MKKIFLLISMSLLAGCVSNPTAVEVSNADYGSMPTKELYESKIKNYQETRLKDPDSAKYRFTEPHKGWCKFNGKVNYGWIVDYTLNAKNSYGGYVGSKPQFAFVKNGTAYHMEYFMRDNCGS</sequence>
<name>A0AAW9CG63_KLUCR</name>
<proteinExistence type="predicted"/>
<protein>
    <recommendedName>
        <fullName evidence="4">Lipoprotein</fullName>
    </recommendedName>
</protein>
<dbReference type="EMBL" id="JAUEQX010000029">
    <property type="protein sequence ID" value="MDW3780090.1"/>
    <property type="molecule type" value="Genomic_DNA"/>
</dbReference>
<feature type="signal peptide" evidence="1">
    <location>
        <begin position="1"/>
        <end position="22"/>
    </location>
</feature>
<evidence type="ECO:0000313" key="2">
    <source>
        <dbReference type="EMBL" id="MDW3780090.1"/>
    </source>
</evidence>
<evidence type="ECO:0000313" key="3">
    <source>
        <dbReference type="Proteomes" id="UP001276300"/>
    </source>
</evidence>
<organism evidence="2 3">
    <name type="scientific">Kluyvera cryocrescens</name>
    <name type="common">Kluyvera citrophila</name>
    <dbReference type="NCBI Taxonomy" id="580"/>
    <lineage>
        <taxon>Bacteria</taxon>
        <taxon>Pseudomonadati</taxon>
        <taxon>Pseudomonadota</taxon>
        <taxon>Gammaproteobacteria</taxon>
        <taxon>Enterobacterales</taxon>
        <taxon>Enterobacteriaceae</taxon>
        <taxon>Kluyvera</taxon>
    </lineage>
</organism>
<reference evidence="2" key="1">
    <citation type="journal article" date="2023" name="J Glob Antimicrob Resist">
        <title>Emergence of NDM-1 and KPC-3 carbapenemases in Kluyvera cryocrescens: Investigating genetic heterogeneity and acquisition routes of blaNDM-1 in Enterobacterales species in Portugal.</title>
        <authorList>
            <person name="Loiodice M."/>
            <person name="Ribeiro M."/>
            <person name="Peixe L."/>
            <person name="Novais A."/>
        </authorList>
    </citation>
    <scope>NUCLEOTIDE SEQUENCE</scope>
    <source>
        <strain evidence="2">K629</strain>
    </source>
</reference>
<dbReference type="Proteomes" id="UP001276300">
    <property type="component" value="Unassembled WGS sequence"/>
</dbReference>
<evidence type="ECO:0000256" key="1">
    <source>
        <dbReference type="SAM" id="SignalP"/>
    </source>
</evidence>
<comment type="caution">
    <text evidence="2">The sequence shown here is derived from an EMBL/GenBank/DDBJ whole genome shotgun (WGS) entry which is preliminary data.</text>
</comment>
<gene>
    <name evidence="2" type="ORF">QWU01_25175</name>
</gene>
<accession>A0AAW9CG63</accession>
<feature type="chain" id="PRO_5043544252" description="Lipoprotein" evidence="1">
    <location>
        <begin position="23"/>
        <end position="122"/>
    </location>
</feature>
<dbReference type="AlphaFoldDB" id="A0AAW9CG63"/>
<dbReference type="RefSeq" id="WP_318243311.1">
    <property type="nucleotide sequence ID" value="NZ_JAUEQX010000029.1"/>
</dbReference>
<dbReference type="PROSITE" id="PS51257">
    <property type="entry name" value="PROKAR_LIPOPROTEIN"/>
    <property type="match status" value="1"/>
</dbReference>